<evidence type="ECO:0000256" key="1">
    <source>
        <dbReference type="SAM" id="Phobius"/>
    </source>
</evidence>
<comment type="caution">
    <text evidence="2">The sequence shown here is derived from an EMBL/GenBank/DDBJ whole genome shotgun (WGS) entry which is preliminary data.</text>
</comment>
<dbReference type="Proteomes" id="UP000499080">
    <property type="component" value="Unassembled WGS sequence"/>
</dbReference>
<sequence>MTRWRVVQNPSTYQEMILACYSYSVGSPIKYDARATDGEPTGPEPPRGLSLAYQDVIPFYRDEINPPPPLLPFLAHPSSIPPNQEKKPWGYINYFIVTGTFLCALRLLQQ</sequence>
<keyword evidence="1" id="KW-1133">Transmembrane helix</keyword>
<dbReference type="OrthoDB" id="10593538at2759"/>
<name>A0A4Y2BSB5_ARAVE</name>
<dbReference type="AlphaFoldDB" id="A0A4Y2BSB5"/>
<dbReference type="EMBL" id="BGPR01000108">
    <property type="protein sequence ID" value="GBL95112.1"/>
    <property type="molecule type" value="Genomic_DNA"/>
</dbReference>
<reference evidence="2 3" key="1">
    <citation type="journal article" date="2019" name="Sci. Rep.">
        <title>Orb-weaving spider Araneus ventricosus genome elucidates the spidroin gene catalogue.</title>
        <authorList>
            <person name="Kono N."/>
            <person name="Nakamura H."/>
            <person name="Ohtoshi R."/>
            <person name="Moran D.A.P."/>
            <person name="Shinohara A."/>
            <person name="Yoshida Y."/>
            <person name="Fujiwara M."/>
            <person name="Mori M."/>
            <person name="Tomita M."/>
            <person name="Arakawa K."/>
        </authorList>
    </citation>
    <scope>NUCLEOTIDE SEQUENCE [LARGE SCALE GENOMIC DNA]</scope>
</reference>
<protein>
    <submittedName>
        <fullName evidence="2">Uncharacterized protein</fullName>
    </submittedName>
</protein>
<organism evidence="2 3">
    <name type="scientific">Araneus ventricosus</name>
    <name type="common">Orbweaver spider</name>
    <name type="synonym">Epeira ventricosa</name>
    <dbReference type="NCBI Taxonomy" id="182803"/>
    <lineage>
        <taxon>Eukaryota</taxon>
        <taxon>Metazoa</taxon>
        <taxon>Ecdysozoa</taxon>
        <taxon>Arthropoda</taxon>
        <taxon>Chelicerata</taxon>
        <taxon>Arachnida</taxon>
        <taxon>Araneae</taxon>
        <taxon>Araneomorphae</taxon>
        <taxon>Entelegynae</taxon>
        <taxon>Araneoidea</taxon>
        <taxon>Araneidae</taxon>
        <taxon>Araneus</taxon>
    </lineage>
</organism>
<feature type="transmembrane region" description="Helical" evidence="1">
    <location>
        <begin position="91"/>
        <end position="108"/>
    </location>
</feature>
<evidence type="ECO:0000313" key="3">
    <source>
        <dbReference type="Proteomes" id="UP000499080"/>
    </source>
</evidence>
<accession>A0A4Y2BSB5</accession>
<keyword evidence="3" id="KW-1185">Reference proteome</keyword>
<keyword evidence="1" id="KW-0812">Transmembrane</keyword>
<proteinExistence type="predicted"/>
<keyword evidence="1" id="KW-0472">Membrane</keyword>
<evidence type="ECO:0000313" key="2">
    <source>
        <dbReference type="EMBL" id="GBL95112.1"/>
    </source>
</evidence>
<gene>
    <name evidence="2" type="ORF">AVEN_188844_1</name>
</gene>